<dbReference type="GO" id="GO:0042800">
    <property type="term" value="F:histone H3K4 methyltransferase activity"/>
    <property type="evidence" value="ECO:0007669"/>
    <property type="project" value="InterPro"/>
</dbReference>
<evidence type="ECO:0000256" key="2">
    <source>
        <dbReference type="ARBA" id="ARBA00022723"/>
    </source>
</evidence>
<feature type="region of interest" description="Disordered" evidence="10">
    <location>
        <begin position="891"/>
        <end position="921"/>
    </location>
</feature>
<dbReference type="FunFam" id="3.30.40.10:FF:000237">
    <property type="entry name" value="Histone-lysine N-methyltransferase 2C"/>
    <property type="match status" value="1"/>
</dbReference>
<dbReference type="CDD" id="cd15594">
    <property type="entry name" value="PHD2_KMT2C"/>
    <property type="match status" value="1"/>
</dbReference>
<dbReference type="CDD" id="cd15511">
    <property type="entry name" value="PHD3_KMT2C"/>
    <property type="match status" value="1"/>
</dbReference>
<keyword evidence="14" id="KW-0489">Methyltransferase</keyword>
<dbReference type="PROSITE" id="PS50089">
    <property type="entry name" value="ZF_RING_2"/>
    <property type="match status" value="1"/>
</dbReference>
<feature type="compositionally biased region" description="Polar residues" evidence="10">
    <location>
        <begin position="111"/>
        <end position="125"/>
    </location>
</feature>
<dbReference type="InterPro" id="IPR019787">
    <property type="entry name" value="Znf_PHD-finger"/>
</dbReference>
<feature type="region of interest" description="Disordered" evidence="10">
    <location>
        <begin position="1"/>
        <end position="54"/>
    </location>
</feature>
<feature type="region of interest" description="Disordered" evidence="10">
    <location>
        <begin position="518"/>
        <end position="548"/>
    </location>
</feature>
<keyword evidence="7" id="KW-0804">Transcription</keyword>
<dbReference type="Proteomes" id="UP000010552">
    <property type="component" value="Unassembled WGS sequence"/>
</dbReference>
<keyword evidence="14" id="KW-0808">Transferase</keyword>
<dbReference type="InterPro" id="IPR037877">
    <property type="entry name" value="PHD3_KMT2C"/>
</dbReference>
<feature type="compositionally biased region" description="Pro residues" evidence="10">
    <location>
        <begin position="662"/>
        <end position="673"/>
    </location>
</feature>
<dbReference type="Pfam" id="PF00628">
    <property type="entry name" value="PHD"/>
    <property type="match status" value="3"/>
</dbReference>
<keyword evidence="5" id="KW-0862">Zinc</keyword>
<dbReference type="InterPro" id="IPR034732">
    <property type="entry name" value="EPHD"/>
</dbReference>
<dbReference type="SMART" id="SM00249">
    <property type="entry name" value="PHD"/>
    <property type="match status" value="4"/>
</dbReference>
<dbReference type="InterPro" id="IPR011011">
    <property type="entry name" value="Znf_FYVE_PHD"/>
</dbReference>
<feature type="compositionally biased region" description="Acidic residues" evidence="10">
    <location>
        <begin position="22"/>
        <end position="34"/>
    </location>
</feature>
<dbReference type="Pfam" id="PF13771">
    <property type="entry name" value="zf-HC5HC2H"/>
    <property type="match status" value="1"/>
</dbReference>
<accession>L5K3T6</accession>
<dbReference type="GO" id="GO:0044666">
    <property type="term" value="C:MLL3/4 complex"/>
    <property type="evidence" value="ECO:0007669"/>
    <property type="project" value="InterPro"/>
</dbReference>
<dbReference type="STRING" id="9402.L5K3T6"/>
<evidence type="ECO:0000256" key="9">
    <source>
        <dbReference type="PROSITE-ProRule" id="PRU00175"/>
    </source>
</evidence>
<dbReference type="InterPro" id="IPR013083">
    <property type="entry name" value="Znf_RING/FYVE/PHD"/>
</dbReference>
<dbReference type="CDD" id="cd15509">
    <property type="entry name" value="PHD1_KMT2C_like"/>
    <property type="match status" value="1"/>
</dbReference>
<keyword evidence="2" id="KW-0479">Metal-binding</keyword>
<dbReference type="FunFam" id="3.30.40.10:FF:000095">
    <property type="entry name" value="Histone-lysine N-methyltransferase 2C"/>
    <property type="match status" value="1"/>
</dbReference>
<feature type="region of interest" description="Disordered" evidence="10">
    <location>
        <begin position="757"/>
        <end position="798"/>
    </location>
</feature>
<evidence type="ECO:0000259" key="12">
    <source>
        <dbReference type="PROSITE" id="PS50089"/>
    </source>
</evidence>
<comment type="subcellular location">
    <subcellularLocation>
        <location evidence="1">Nucleus</location>
    </subcellularLocation>
</comment>
<evidence type="ECO:0000256" key="1">
    <source>
        <dbReference type="ARBA" id="ARBA00004123"/>
    </source>
</evidence>
<organism evidence="14 15">
    <name type="scientific">Pteropus alecto</name>
    <name type="common">Black flying fox</name>
    <dbReference type="NCBI Taxonomy" id="9402"/>
    <lineage>
        <taxon>Eukaryota</taxon>
        <taxon>Metazoa</taxon>
        <taxon>Chordata</taxon>
        <taxon>Craniata</taxon>
        <taxon>Vertebrata</taxon>
        <taxon>Euteleostomi</taxon>
        <taxon>Mammalia</taxon>
        <taxon>Eutheria</taxon>
        <taxon>Laurasiatheria</taxon>
        <taxon>Chiroptera</taxon>
        <taxon>Yinpterochiroptera</taxon>
        <taxon>Pteropodoidea</taxon>
        <taxon>Pteropodidae</taxon>
        <taxon>Pteropodinae</taxon>
        <taxon>Pteropus</taxon>
    </lineage>
</organism>
<dbReference type="AlphaFoldDB" id="L5K3T6"/>
<proteinExistence type="predicted"/>
<evidence type="ECO:0000259" key="13">
    <source>
        <dbReference type="PROSITE" id="PS51805"/>
    </source>
</evidence>
<feature type="region of interest" description="Disordered" evidence="10">
    <location>
        <begin position="811"/>
        <end position="844"/>
    </location>
</feature>
<evidence type="ECO:0000256" key="5">
    <source>
        <dbReference type="ARBA" id="ARBA00022833"/>
    </source>
</evidence>
<dbReference type="PANTHER" id="PTHR45888:SF1">
    <property type="entry name" value="HISTONE-LYSINE N-METHYLTRANSFERASE 2C"/>
    <property type="match status" value="1"/>
</dbReference>
<dbReference type="InterPro" id="IPR001841">
    <property type="entry name" value="Znf_RING"/>
</dbReference>
<keyword evidence="3" id="KW-0677">Repeat</keyword>
<feature type="domain" description="PHD-type" evidence="11">
    <location>
        <begin position="323"/>
        <end position="373"/>
    </location>
</feature>
<dbReference type="InterPro" id="IPR001965">
    <property type="entry name" value="Znf_PHD"/>
</dbReference>
<evidence type="ECO:0000256" key="10">
    <source>
        <dbReference type="SAM" id="MobiDB-lite"/>
    </source>
</evidence>
<dbReference type="InParanoid" id="L5K3T6"/>
<dbReference type="GO" id="GO:0045944">
    <property type="term" value="P:positive regulation of transcription by RNA polymerase II"/>
    <property type="evidence" value="ECO:0007669"/>
    <property type="project" value="TreeGrafter"/>
</dbReference>
<name>L5K3T6_PTEAL</name>
<feature type="compositionally biased region" description="Acidic residues" evidence="10">
    <location>
        <begin position="1"/>
        <end position="13"/>
    </location>
</feature>
<keyword evidence="6" id="KW-0805">Transcription regulation</keyword>
<feature type="compositionally biased region" description="Low complexity" evidence="10">
    <location>
        <begin position="689"/>
        <end position="720"/>
    </location>
</feature>
<feature type="region of interest" description="Disordered" evidence="10">
    <location>
        <begin position="600"/>
        <end position="734"/>
    </location>
</feature>
<dbReference type="Gene3D" id="3.30.40.10">
    <property type="entry name" value="Zinc/RING finger domain, C3HC4 (zinc finger)"/>
    <property type="match status" value="4"/>
</dbReference>
<dbReference type="SUPFAM" id="SSF57903">
    <property type="entry name" value="FYVE/PHD zinc finger"/>
    <property type="match status" value="3"/>
</dbReference>
<feature type="domain" description="PHD-type" evidence="13">
    <location>
        <begin position="162"/>
        <end position="266"/>
    </location>
</feature>
<gene>
    <name evidence="14" type="ORF">PAL_GLEAN10007514</name>
</gene>
<feature type="domain" description="PHD-type" evidence="11">
    <location>
        <begin position="276"/>
        <end position="326"/>
    </location>
</feature>
<sequence length="921" mass="99007">MDGLETTETENTVETEIKEQSAEEDADADADTDADSGRQRAPVLERPASEGPAGSLVSVGVEAKISEQLCAFCYCGGKSSLGQGDLKQFRVTPGFTLPWKTQPSNKKDVDGSSSGACEKAQSSAPRKQRGQRKERPRQSAAACVSVSTQTAPDDQAGESWDELSLVGIPDAIDVQALFDPTGTCWAHHRCVEWSLGVCQLEEPLLVNVDKAVVSGSTERCAFCKHLGATLRCCDERCTQMYHYPCAAGAGTFQDLSHFFLLCPEHIDQAPERSKEDANCAVCDSPGDLLDQFFCTTCGQHYHGMCLDVAVTPLKRAGWQCPECKVCQNCKQSGEDSKMLVCDTCDKGYHTFCLQPVMKSVPTNGWKCKNCRICVACGTRSSSQWHHNCLVCDSCYQQQDNLCPFCGKSYHPELQKDMLHCNMCKRWVHLECDKPADHELDSPFREEYVCTYCKHVAAEMAPLQPCDELEIDEVTADFNTEMEVEGPEGQVPSLEEAADKDVCGRAPTPGIVPDEVQVHTGEQQNDRPPEGLDTPGLLTPESSQDKMNPELDNRISHAVGNEKMEASSKATHVCDEDPSESKMQVTGNVARQLTVQEELRVEEAETAAPAGEARPADAVSQSVTAAPEPFVPPCQEGTSCPREQLAVERMQEEAEHEENSEPPSAPPDSEPPPAGQSCVKDGLCPDRPAKSSSEAESSFSSVSGDASKASASSSPPLSADLPSRDVLHACPPALGASAGNIMPATCISVTPKIGMGKPAITKRKFSPGRPRSKQGAWSTHNTVSPPSWSPDTSEAREGFKPRQLPGSAIWSIKVGRGSGFPGKRRPRGAGLSGRGGRGRSKLKGGMGAVVLPGVSAADLSSSKDEEENAMHNTVVLFSSSDKFTLQQVRAVGHRPPPPRGSPVARFSLSHTHGSHPIGCRAG</sequence>
<feature type="compositionally biased region" description="Basic residues" evidence="10">
    <location>
        <begin position="759"/>
        <end position="771"/>
    </location>
</feature>
<protein>
    <submittedName>
        <fullName evidence="14">Histone-lysine N-methyltransferase MLL3</fullName>
    </submittedName>
</protein>
<keyword evidence="4 9" id="KW-0863">Zinc-finger</keyword>
<dbReference type="PROSITE" id="PS50016">
    <property type="entry name" value="ZF_PHD_2"/>
    <property type="match status" value="3"/>
</dbReference>
<evidence type="ECO:0000256" key="7">
    <source>
        <dbReference type="ARBA" id="ARBA00023163"/>
    </source>
</evidence>
<dbReference type="PROSITE" id="PS51805">
    <property type="entry name" value="EPHD"/>
    <property type="match status" value="1"/>
</dbReference>
<keyword evidence="15" id="KW-1185">Reference proteome</keyword>
<keyword evidence="8" id="KW-0539">Nucleus</keyword>
<feature type="domain" description="PHD-type" evidence="11">
    <location>
        <begin position="399"/>
        <end position="455"/>
    </location>
</feature>
<reference evidence="15" key="1">
    <citation type="journal article" date="2013" name="Science">
        <title>Comparative analysis of bat genomes provides insight into the evolution of flight and immunity.</title>
        <authorList>
            <person name="Zhang G."/>
            <person name="Cowled C."/>
            <person name="Shi Z."/>
            <person name="Huang Z."/>
            <person name="Bishop-Lilly K.A."/>
            <person name="Fang X."/>
            <person name="Wynne J.W."/>
            <person name="Xiong Z."/>
            <person name="Baker M.L."/>
            <person name="Zhao W."/>
            <person name="Tachedjian M."/>
            <person name="Zhu Y."/>
            <person name="Zhou P."/>
            <person name="Jiang X."/>
            <person name="Ng J."/>
            <person name="Yang L."/>
            <person name="Wu L."/>
            <person name="Xiao J."/>
            <person name="Feng Y."/>
            <person name="Chen Y."/>
            <person name="Sun X."/>
            <person name="Zhang Y."/>
            <person name="Marsh G.A."/>
            <person name="Crameri G."/>
            <person name="Broder C.C."/>
            <person name="Frey K.G."/>
            <person name="Wang L.F."/>
            <person name="Wang J."/>
        </authorList>
    </citation>
    <scope>NUCLEOTIDE SEQUENCE [LARGE SCALE GENOMIC DNA]</scope>
</reference>
<dbReference type="GO" id="GO:0003713">
    <property type="term" value="F:transcription coactivator activity"/>
    <property type="evidence" value="ECO:0007669"/>
    <property type="project" value="TreeGrafter"/>
</dbReference>
<feature type="domain" description="RING-type" evidence="12">
    <location>
        <begin position="279"/>
        <end position="324"/>
    </location>
</feature>
<dbReference type="PANTHER" id="PTHR45888">
    <property type="entry name" value="HL01030P-RELATED"/>
    <property type="match status" value="1"/>
</dbReference>
<feature type="compositionally biased region" description="Low complexity" evidence="10">
    <location>
        <begin position="605"/>
        <end position="617"/>
    </location>
</feature>
<dbReference type="EMBL" id="KB031043">
    <property type="protein sequence ID" value="ELK05153.1"/>
    <property type="molecule type" value="Genomic_DNA"/>
</dbReference>
<dbReference type="GO" id="GO:0032259">
    <property type="term" value="P:methylation"/>
    <property type="evidence" value="ECO:0007669"/>
    <property type="project" value="UniProtKB-KW"/>
</dbReference>
<evidence type="ECO:0000256" key="4">
    <source>
        <dbReference type="ARBA" id="ARBA00022771"/>
    </source>
</evidence>
<evidence type="ECO:0000256" key="8">
    <source>
        <dbReference type="ARBA" id="ARBA00023242"/>
    </source>
</evidence>
<evidence type="ECO:0000313" key="14">
    <source>
        <dbReference type="EMBL" id="ELK05153.1"/>
    </source>
</evidence>
<evidence type="ECO:0000256" key="3">
    <source>
        <dbReference type="ARBA" id="ARBA00022737"/>
    </source>
</evidence>
<dbReference type="FunFam" id="3.30.40.10:FF:000080">
    <property type="entry name" value="Histone-lysine N-methyltransferase 2C"/>
    <property type="match status" value="1"/>
</dbReference>
<feature type="region of interest" description="Disordered" evidence="10">
    <location>
        <begin position="95"/>
        <end position="158"/>
    </location>
</feature>
<evidence type="ECO:0000313" key="15">
    <source>
        <dbReference type="Proteomes" id="UP000010552"/>
    </source>
</evidence>
<feature type="compositionally biased region" description="Polar residues" evidence="10">
    <location>
        <begin position="774"/>
        <end position="791"/>
    </location>
</feature>
<feature type="compositionally biased region" description="Basic and acidic residues" evidence="10">
    <location>
        <begin position="644"/>
        <end position="658"/>
    </location>
</feature>
<dbReference type="InterPro" id="IPR047004">
    <property type="entry name" value="KMT2C_PHD2"/>
</dbReference>
<evidence type="ECO:0000259" key="11">
    <source>
        <dbReference type="PROSITE" id="PS50016"/>
    </source>
</evidence>
<evidence type="ECO:0000256" key="6">
    <source>
        <dbReference type="ARBA" id="ARBA00023015"/>
    </source>
</evidence>
<dbReference type="GO" id="GO:0008270">
    <property type="term" value="F:zinc ion binding"/>
    <property type="evidence" value="ECO:0007669"/>
    <property type="project" value="UniProtKB-KW"/>
</dbReference>